<sequence>MTGPDNVPHHLVIKPNSNILLFKLQSLALYTYQLHSCIAI</sequence>
<evidence type="ECO:0000313" key="2">
    <source>
        <dbReference type="Proteomes" id="UP000006322"/>
    </source>
</evidence>
<keyword evidence="2" id="KW-1185">Reference proteome</keyword>
<protein>
    <submittedName>
        <fullName evidence="1">Uncharacterized protein</fullName>
    </submittedName>
</protein>
<name>K6ZTU3_9ALTE</name>
<proteinExistence type="predicted"/>
<dbReference type="EMBL" id="BAER01000072">
    <property type="protein sequence ID" value="GAC33707.1"/>
    <property type="molecule type" value="Genomic_DNA"/>
</dbReference>
<comment type="caution">
    <text evidence="1">The sequence shown here is derived from an EMBL/GenBank/DDBJ whole genome shotgun (WGS) entry which is preliminary data.</text>
</comment>
<dbReference type="AlphaFoldDB" id="K6ZTU3"/>
<accession>K6ZTU3</accession>
<dbReference type="Proteomes" id="UP000006322">
    <property type="component" value="Unassembled WGS sequence"/>
</dbReference>
<gene>
    <name evidence="1" type="ORF">GPLA_2813</name>
</gene>
<reference evidence="2" key="1">
    <citation type="journal article" date="2014" name="Environ. Microbiol.">
        <title>Comparative genomics of the marine bacterial genus Glaciecola reveals the high degree of genomic diversity and genomic characteristic for cold adaptation.</title>
        <authorList>
            <person name="Qin Q.L."/>
            <person name="Xie B.B."/>
            <person name="Yu Y."/>
            <person name="Shu Y.L."/>
            <person name="Rong J.C."/>
            <person name="Zhang Y.J."/>
            <person name="Zhao D.L."/>
            <person name="Chen X.L."/>
            <person name="Zhang X.Y."/>
            <person name="Chen B."/>
            <person name="Zhou B.C."/>
            <person name="Zhang Y.Z."/>
        </authorList>
    </citation>
    <scope>NUCLEOTIDE SEQUENCE [LARGE SCALE GENOMIC DNA]</scope>
    <source>
        <strain evidence="2">LMG 21857</strain>
    </source>
</reference>
<organism evidence="1 2">
    <name type="scientific">Paraglaciecola polaris LMG 21857</name>
    <dbReference type="NCBI Taxonomy" id="1129793"/>
    <lineage>
        <taxon>Bacteria</taxon>
        <taxon>Pseudomonadati</taxon>
        <taxon>Pseudomonadota</taxon>
        <taxon>Gammaproteobacteria</taxon>
        <taxon>Alteromonadales</taxon>
        <taxon>Alteromonadaceae</taxon>
        <taxon>Paraglaciecola</taxon>
    </lineage>
</organism>
<dbReference type="STRING" id="1129793.GPLA_2813"/>
<evidence type="ECO:0000313" key="1">
    <source>
        <dbReference type="EMBL" id="GAC33707.1"/>
    </source>
</evidence>